<dbReference type="EMBL" id="CAJVPT010038636">
    <property type="protein sequence ID" value="CAG8720632.1"/>
    <property type="molecule type" value="Genomic_DNA"/>
</dbReference>
<protein>
    <submittedName>
        <fullName evidence="1">14092_t:CDS:1</fullName>
    </submittedName>
</protein>
<reference evidence="1" key="1">
    <citation type="submission" date="2021-06" db="EMBL/GenBank/DDBJ databases">
        <authorList>
            <person name="Kallberg Y."/>
            <person name="Tangrot J."/>
            <person name="Rosling A."/>
        </authorList>
    </citation>
    <scope>NUCLEOTIDE SEQUENCE</scope>
    <source>
        <strain evidence="1">CL356</strain>
    </source>
</reference>
<dbReference type="Proteomes" id="UP000789525">
    <property type="component" value="Unassembled WGS sequence"/>
</dbReference>
<comment type="caution">
    <text evidence="1">The sequence shown here is derived from an EMBL/GenBank/DDBJ whole genome shotgun (WGS) entry which is preliminary data.</text>
</comment>
<evidence type="ECO:0000313" key="1">
    <source>
        <dbReference type="EMBL" id="CAG8720632.1"/>
    </source>
</evidence>
<sequence>MTTVLNWLANFHGTFWGFHRNTGIQKYLVPPPLEYQGGQVSGIWSQGTYWYLDTRREEHQSVDEDEYGWLLKWTDKVDRSMKEETNKWGTLLHGDVKGANIVFSADSGGSRRCALYDFQYAGLGLVTRDLVYFIGTTAQSASIRRIEQEKEILRAYHSELLRTIASRQNHDQTTGNSTVGSRSDSEGYTFPTLWRHWEIAIVDWYRFMAGWGFWGNDSWVERRAKEIVLGWDEHTLTI</sequence>
<keyword evidence="2" id="KW-1185">Reference proteome</keyword>
<gene>
    <name evidence="1" type="ORF">ACOLOM_LOCUS11117</name>
</gene>
<name>A0ACA9PTV5_9GLOM</name>
<evidence type="ECO:0000313" key="2">
    <source>
        <dbReference type="Proteomes" id="UP000789525"/>
    </source>
</evidence>
<proteinExistence type="predicted"/>
<accession>A0ACA9PTV5</accession>
<organism evidence="1 2">
    <name type="scientific">Acaulospora colombiana</name>
    <dbReference type="NCBI Taxonomy" id="27376"/>
    <lineage>
        <taxon>Eukaryota</taxon>
        <taxon>Fungi</taxon>
        <taxon>Fungi incertae sedis</taxon>
        <taxon>Mucoromycota</taxon>
        <taxon>Glomeromycotina</taxon>
        <taxon>Glomeromycetes</taxon>
        <taxon>Diversisporales</taxon>
        <taxon>Acaulosporaceae</taxon>
        <taxon>Acaulospora</taxon>
    </lineage>
</organism>